<proteinExistence type="predicted"/>
<evidence type="ECO:0000313" key="2">
    <source>
        <dbReference type="EMBL" id="PAV75903.1"/>
    </source>
</evidence>
<accession>A0A2A2KQ11</accession>
<dbReference type="EMBL" id="LIAE01008015">
    <property type="protein sequence ID" value="PAV75903.1"/>
    <property type="molecule type" value="Genomic_DNA"/>
</dbReference>
<gene>
    <name evidence="2" type="ORF">WR25_15523</name>
</gene>
<sequence length="144" mass="15045">MTEHVIAPSVPTEKTALDSSNTSSQVNQGSQKQRSPPNQSKSRPTFKVLKVSPEKEISAGGKMNGTSNSSNGSGGANPVAPSGQPQQPSSARYTSSGAPQPNPGPQSGVSNHHPPSSASGQHRSSAHHGTSRYHFHFDEKILII</sequence>
<feature type="compositionally biased region" description="Basic residues" evidence="1">
    <location>
        <begin position="124"/>
        <end position="134"/>
    </location>
</feature>
<comment type="caution">
    <text evidence="2">The sequence shown here is derived from an EMBL/GenBank/DDBJ whole genome shotgun (WGS) entry which is preliminary data.</text>
</comment>
<feature type="compositionally biased region" description="Polar residues" evidence="1">
    <location>
        <begin position="17"/>
        <end position="43"/>
    </location>
</feature>
<name>A0A2A2KQ11_9BILA</name>
<dbReference type="AlphaFoldDB" id="A0A2A2KQ11"/>
<evidence type="ECO:0000313" key="3">
    <source>
        <dbReference type="Proteomes" id="UP000218231"/>
    </source>
</evidence>
<feature type="compositionally biased region" description="Low complexity" evidence="1">
    <location>
        <begin position="60"/>
        <end position="71"/>
    </location>
</feature>
<protein>
    <submittedName>
        <fullName evidence="2">Uncharacterized protein</fullName>
    </submittedName>
</protein>
<feature type="compositionally biased region" description="Polar residues" evidence="1">
    <location>
        <begin position="83"/>
        <end position="123"/>
    </location>
</feature>
<feature type="region of interest" description="Disordered" evidence="1">
    <location>
        <begin position="1"/>
        <end position="137"/>
    </location>
</feature>
<keyword evidence="3" id="KW-1185">Reference proteome</keyword>
<dbReference type="Proteomes" id="UP000218231">
    <property type="component" value="Unassembled WGS sequence"/>
</dbReference>
<organism evidence="2 3">
    <name type="scientific">Diploscapter pachys</name>
    <dbReference type="NCBI Taxonomy" id="2018661"/>
    <lineage>
        <taxon>Eukaryota</taxon>
        <taxon>Metazoa</taxon>
        <taxon>Ecdysozoa</taxon>
        <taxon>Nematoda</taxon>
        <taxon>Chromadorea</taxon>
        <taxon>Rhabditida</taxon>
        <taxon>Rhabditina</taxon>
        <taxon>Rhabditomorpha</taxon>
        <taxon>Rhabditoidea</taxon>
        <taxon>Rhabditidae</taxon>
        <taxon>Diploscapter</taxon>
    </lineage>
</organism>
<evidence type="ECO:0000256" key="1">
    <source>
        <dbReference type="SAM" id="MobiDB-lite"/>
    </source>
</evidence>
<reference evidence="2 3" key="1">
    <citation type="journal article" date="2017" name="Curr. Biol.">
        <title>Genome architecture and evolution of a unichromosomal asexual nematode.</title>
        <authorList>
            <person name="Fradin H."/>
            <person name="Zegar C."/>
            <person name="Gutwein M."/>
            <person name="Lucas J."/>
            <person name="Kovtun M."/>
            <person name="Corcoran D."/>
            <person name="Baugh L.R."/>
            <person name="Kiontke K."/>
            <person name="Gunsalus K."/>
            <person name="Fitch D.H."/>
            <person name="Piano F."/>
        </authorList>
    </citation>
    <scope>NUCLEOTIDE SEQUENCE [LARGE SCALE GENOMIC DNA]</scope>
    <source>
        <strain evidence="2">PF1309</strain>
    </source>
</reference>